<comment type="catalytic activity">
    <reaction evidence="1">
        <text>2-hydroxychromene-2-carboxylate = (3E)-4-(2-hydroxyphenyl)-2-oxobut-3-enoate</text>
        <dbReference type="Rhea" id="RHEA:27401"/>
        <dbReference type="ChEBI" id="CHEBI:59350"/>
        <dbReference type="ChEBI" id="CHEBI:59353"/>
        <dbReference type="EC" id="5.99.1.4"/>
    </reaction>
</comment>
<comment type="similarity">
    <text evidence="1">Belongs to the GST superfamily. NadH family.</text>
</comment>
<evidence type="ECO:0000256" key="2">
    <source>
        <dbReference type="PIRSR" id="PIRSR006386-1"/>
    </source>
</evidence>
<dbReference type="GO" id="GO:0018845">
    <property type="term" value="F:2-hydroxychromene-2-carboxylate isomerase activity"/>
    <property type="evidence" value="ECO:0007669"/>
    <property type="project" value="UniProtKB-UniRule"/>
</dbReference>
<dbReference type="RefSeq" id="WP_149788148.1">
    <property type="nucleotide sequence ID" value="NZ_FNIO01000003.1"/>
</dbReference>
<evidence type="ECO:0000256" key="1">
    <source>
        <dbReference type="PIRNR" id="PIRNR006386"/>
    </source>
</evidence>
<dbReference type="GO" id="GO:1901170">
    <property type="term" value="P:naphthalene catabolic process"/>
    <property type="evidence" value="ECO:0007669"/>
    <property type="project" value="InterPro"/>
</dbReference>
<dbReference type="AlphaFoldDB" id="A0A1H0H214"/>
<reference evidence="4 5" key="1">
    <citation type="submission" date="2016-11" db="EMBL/GenBank/DDBJ databases">
        <authorList>
            <person name="Varghese N."/>
            <person name="Submissions S."/>
        </authorList>
    </citation>
    <scope>NUCLEOTIDE SEQUENCE [LARGE SCALE GENOMIC DNA]</scope>
    <source>
        <strain evidence="4 5">DSM 29620</strain>
    </source>
</reference>
<proteinExistence type="inferred from homology"/>
<dbReference type="Gene3D" id="3.40.30.10">
    <property type="entry name" value="Glutaredoxin"/>
    <property type="match status" value="1"/>
</dbReference>
<accession>A0A1H0H214</accession>
<dbReference type="PANTHER" id="PTHR42943">
    <property type="entry name" value="GLUTATHIONE S-TRANSFERASE KAPPA"/>
    <property type="match status" value="1"/>
</dbReference>
<feature type="active site" description="Nucleophile" evidence="2">
    <location>
        <position position="12"/>
    </location>
</feature>
<dbReference type="InterPro" id="IPR001853">
    <property type="entry name" value="DSBA-like_thioredoxin_dom"/>
</dbReference>
<dbReference type="EC" id="5.99.1.4" evidence="1"/>
<organism evidence="4 5">
    <name type="scientific">Lutimaribacter pacificus</name>
    <dbReference type="NCBI Taxonomy" id="391948"/>
    <lineage>
        <taxon>Bacteria</taxon>
        <taxon>Pseudomonadati</taxon>
        <taxon>Pseudomonadota</taxon>
        <taxon>Alphaproteobacteria</taxon>
        <taxon>Rhodobacterales</taxon>
        <taxon>Roseobacteraceae</taxon>
        <taxon>Lutimaribacter</taxon>
    </lineage>
</organism>
<dbReference type="InterPro" id="IPR051924">
    <property type="entry name" value="GST_Kappa/NadH"/>
</dbReference>
<dbReference type="GO" id="GO:0004364">
    <property type="term" value="F:glutathione transferase activity"/>
    <property type="evidence" value="ECO:0007669"/>
    <property type="project" value="TreeGrafter"/>
</dbReference>
<feature type="domain" description="DSBA-like thioredoxin" evidence="3">
    <location>
        <begin position="4"/>
        <end position="193"/>
    </location>
</feature>
<dbReference type="PIRSF" id="PIRSF006386">
    <property type="entry name" value="HCCAis_GSTk"/>
    <property type="match status" value="1"/>
</dbReference>
<dbReference type="GO" id="GO:0004602">
    <property type="term" value="F:glutathione peroxidase activity"/>
    <property type="evidence" value="ECO:0007669"/>
    <property type="project" value="TreeGrafter"/>
</dbReference>
<evidence type="ECO:0000313" key="5">
    <source>
        <dbReference type="Proteomes" id="UP000324252"/>
    </source>
</evidence>
<protein>
    <recommendedName>
        <fullName evidence="1">2-hydroxychromene-2-carboxylate isomerase</fullName>
        <ecNumber evidence="1">5.99.1.4</ecNumber>
    </recommendedName>
</protein>
<dbReference type="Pfam" id="PF01323">
    <property type="entry name" value="DSBA"/>
    <property type="match status" value="1"/>
</dbReference>
<dbReference type="InterPro" id="IPR014440">
    <property type="entry name" value="HCCAis_GSTk"/>
</dbReference>
<dbReference type="PANTHER" id="PTHR42943:SF2">
    <property type="entry name" value="GLUTATHIONE S-TRANSFERASE KAPPA 1"/>
    <property type="match status" value="1"/>
</dbReference>
<dbReference type="InterPro" id="IPR036249">
    <property type="entry name" value="Thioredoxin-like_sf"/>
</dbReference>
<dbReference type="EMBL" id="FQZZ01000002">
    <property type="protein sequence ID" value="SHJ95002.1"/>
    <property type="molecule type" value="Genomic_DNA"/>
</dbReference>
<evidence type="ECO:0000313" key="4">
    <source>
        <dbReference type="EMBL" id="SHJ95002.1"/>
    </source>
</evidence>
<keyword evidence="1 4" id="KW-0413">Isomerase</keyword>
<dbReference type="InterPro" id="IPR044087">
    <property type="entry name" value="NahD-like"/>
</dbReference>
<dbReference type="CDD" id="cd03022">
    <property type="entry name" value="DsbA_HCCA_Iso"/>
    <property type="match status" value="1"/>
</dbReference>
<dbReference type="SUPFAM" id="SSF52833">
    <property type="entry name" value="Thioredoxin-like"/>
    <property type="match status" value="1"/>
</dbReference>
<name>A0A1H0H214_9RHOB</name>
<dbReference type="OrthoDB" id="5244108at2"/>
<sequence length="199" mass="21277">MAHIDYFFSTLSPYCYLAGTRLEEIAARHGATITYKPFDLLAALPRTGGLPSSQRHPSRNAYRAQELPRTARKLGMPLNFQPAHFPTNAAPSSYAVIAAQAAGGGDLGALVHAIPRAVWVEDRDIAQDDVIRDCLGAAGFDPALADKGLLAGAETYAANLEEAVGRGVFGAPFYITDDGQMFWGQDHLDDLDACLAGDL</sequence>
<gene>
    <name evidence="4" type="ORF">SAMN05444142_102491</name>
</gene>
<dbReference type="Proteomes" id="UP000324252">
    <property type="component" value="Unassembled WGS sequence"/>
</dbReference>
<evidence type="ECO:0000259" key="3">
    <source>
        <dbReference type="Pfam" id="PF01323"/>
    </source>
</evidence>
<keyword evidence="5" id="KW-1185">Reference proteome</keyword>
<dbReference type="GO" id="GO:0006749">
    <property type="term" value="P:glutathione metabolic process"/>
    <property type="evidence" value="ECO:0007669"/>
    <property type="project" value="TreeGrafter"/>
</dbReference>